<evidence type="ECO:0000259" key="12">
    <source>
        <dbReference type="SMART" id="SM00756"/>
    </source>
</evidence>
<dbReference type="GO" id="GO:0016491">
    <property type="term" value="F:oxidoreductase activity"/>
    <property type="evidence" value="ECO:0007669"/>
    <property type="project" value="UniProtKB-KW"/>
</dbReference>
<dbReference type="PANTHER" id="PTHR34573:SF1">
    <property type="entry name" value="VITAMIN K EPOXIDE REDUCTASE DOMAIN-CONTAINING PROTEIN"/>
    <property type="match status" value="1"/>
</dbReference>
<feature type="region of interest" description="Disordered" evidence="10">
    <location>
        <begin position="46"/>
        <end position="76"/>
    </location>
</feature>
<dbReference type="Pfam" id="PF07884">
    <property type="entry name" value="VKOR"/>
    <property type="match status" value="1"/>
</dbReference>
<keyword evidence="8" id="KW-1015">Disulfide bond</keyword>
<evidence type="ECO:0000256" key="3">
    <source>
        <dbReference type="ARBA" id="ARBA00022692"/>
    </source>
</evidence>
<evidence type="ECO:0000256" key="1">
    <source>
        <dbReference type="ARBA" id="ARBA00004141"/>
    </source>
</evidence>
<dbReference type="PANTHER" id="PTHR34573">
    <property type="entry name" value="VKC DOMAIN-CONTAINING PROTEIN"/>
    <property type="match status" value="1"/>
</dbReference>
<protein>
    <recommendedName>
        <fullName evidence="12">Vitamin K epoxide reductase domain-containing protein</fullName>
    </recommendedName>
</protein>
<comment type="similarity">
    <text evidence="2">Belongs to the VKOR family.</text>
</comment>
<feature type="transmembrane region" description="Helical" evidence="11">
    <location>
        <begin position="235"/>
        <end position="257"/>
    </location>
</feature>
<comment type="caution">
    <text evidence="13">The sequence shown here is derived from an EMBL/GenBank/DDBJ whole genome shotgun (WGS) entry which is preliminary data.</text>
</comment>
<accession>A0A5J4YS30</accession>
<dbReference type="GO" id="GO:0016020">
    <property type="term" value="C:membrane"/>
    <property type="evidence" value="ECO:0007669"/>
    <property type="project" value="UniProtKB-SubCell"/>
</dbReference>
<evidence type="ECO:0000256" key="11">
    <source>
        <dbReference type="SAM" id="Phobius"/>
    </source>
</evidence>
<feature type="region of interest" description="Disordered" evidence="10">
    <location>
        <begin position="262"/>
        <end position="310"/>
    </location>
</feature>
<dbReference type="SMART" id="SM00756">
    <property type="entry name" value="VKc"/>
    <property type="match status" value="1"/>
</dbReference>
<organism evidence="13 14">
    <name type="scientific">Porphyridium purpureum</name>
    <name type="common">Red alga</name>
    <name type="synonym">Porphyridium cruentum</name>
    <dbReference type="NCBI Taxonomy" id="35688"/>
    <lineage>
        <taxon>Eukaryota</taxon>
        <taxon>Rhodophyta</taxon>
        <taxon>Bangiophyceae</taxon>
        <taxon>Porphyridiales</taxon>
        <taxon>Porphyridiaceae</taxon>
        <taxon>Porphyridium</taxon>
    </lineage>
</organism>
<dbReference type="Gene3D" id="1.20.1440.130">
    <property type="entry name" value="VKOR domain"/>
    <property type="match status" value="1"/>
</dbReference>
<evidence type="ECO:0000256" key="4">
    <source>
        <dbReference type="ARBA" id="ARBA00022719"/>
    </source>
</evidence>
<dbReference type="CDD" id="cd12916">
    <property type="entry name" value="VKOR_1"/>
    <property type="match status" value="1"/>
</dbReference>
<feature type="transmembrane region" description="Helical" evidence="11">
    <location>
        <begin position="176"/>
        <end position="197"/>
    </location>
</feature>
<reference evidence="14" key="1">
    <citation type="journal article" date="2019" name="Nat. Commun.">
        <title>Expansion of phycobilisome linker gene families in mesophilic red algae.</title>
        <authorList>
            <person name="Lee J."/>
            <person name="Kim D."/>
            <person name="Bhattacharya D."/>
            <person name="Yoon H.S."/>
        </authorList>
    </citation>
    <scope>NUCLEOTIDE SEQUENCE [LARGE SCALE GENOMIC DNA]</scope>
    <source>
        <strain evidence="14">CCMP 1328</strain>
    </source>
</reference>
<gene>
    <name evidence="13" type="ORF">FVE85_4779</name>
</gene>
<sequence length="310" mass="33066">MSKMSFVGVTGAGVCGTIASASHRICAFGSWQVSCSTRAETARHARGRQCKAQASETGSEDRAVAGNESKRDERDAVPLPLKQKRLRAVLGALSAIGWVDTVVLLLEKAPASVRRTACKTSGCKAVASSPYAALFGKIPLALLGFACYSLFTSMAVQPLLQRDGAADEAARSRLPMIFLSSGMAVFSCYLMYVLCFVIRQICPLCMLSATVSTLLFVVNAIMWTPSQSARDALESLSACVVAVLLSGALALTSHLYISAGEKTADTPGHHQPQQQQQQQQQQQGTKQKVTIPKTAPRALPSLQLRPRAGH</sequence>
<name>A0A5J4YS30_PORPP</name>
<dbReference type="AlphaFoldDB" id="A0A5J4YS30"/>
<keyword evidence="4" id="KW-0874">Quinone</keyword>
<keyword evidence="6" id="KW-0560">Oxidoreductase</keyword>
<evidence type="ECO:0000256" key="6">
    <source>
        <dbReference type="ARBA" id="ARBA00023002"/>
    </source>
</evidence>
<feature type="domain" description="Vitamin K epoxide reductase" evidence="12">
    <location>
        <begin position="83"/>
        <end position="223"/>
    </location>
</feature>
<evidence type="ECO:0000256" key="5">
    <source>
        <dbReference type="ARBA" id="ARBA00022989"/>
    </source>
</evidence>
<dbReference type="Proteomes" id="UP000324585">
    <property type="component" value="Unassembled WGS sequence"/>
</dbReference>
<feature type="transmembrane region" description="Helical" evidence="11">
    <location>
        <begin position="204"/>
        <end position="223"/>
    </location>
</feature>
<keyword evidence="5 11" id="KW-1133">Transmembrane helix</keyword>
<dbReference type="InterPro" id="IPR044698">
    <property type="entry name" value="VKOR/LTO1"/>
</dbReference>
<evidence type="ECO:0000313" key="13">
    <source>
        <dbReference type="EMBL" id="KAA8493642.1"/>
    </source>
</evidence>
<keyword evidence="7 11" id="KW-0472">Membrane</keyword>
<dbReference type="EMBL" id="VRMN01000006">
    <property type="protein sequence ID" value="KAA8493642.1"/>
    <property type="molecule type" value="Genomic_DNA"/>
</dbReference>
<evidence type="ECO:0000256" key="9">
    <source>
        <dbReference type="ARBA" id="ARBA00023284"/>
    </source>
</evidence>
<feature type="transmembrane region" description="Helical" evidence="11">
    <location>
        <begin position="138"/>
        <end position="156"/>
    </location>
</feature>
<comment type="subcellular location">
    <subcellularLocation>
        <location evidence="1">Membrane</location>
        <topology evidence="1">Multi-pass membrane protein</topology>
    </subcellularLocation>
</comment>
<keyword evidence="14" id="KW-1185">Reference proteome</keyword>
<evidence type="ECO:0000313" key="14">
    <source>
        <dbReference type="Proteomes" id="UP000324585"/>
    </source>
</evidence>
<dbReference type="InterPro" id="IPR012932">
    <property type="entry name" value="VKOR"/>
</dbReference>
<evidence type="ECO:0000256" key="2">
    <source>
        <dbReference type="ARBA" id="ARBA00006214"/>
    </source>
</evidence>
<evidence type="ECO:0000256" key="7">
    <source>
        <dbReference type="ARBA" id="ARBA00023136"/>
    </source>
</evidence>
<proteinExistence type="inferred from homology"/>
<feature type="compositionally biased region" description="Low complexity" evidence="10">
    <location>
        <begin position="269"/>
        <end position="288"/>
    </location>
</feature>
<dbReference type="GO" id="GO:0048038">
    <property type="term" value="F:quinone binding"/>
    <property type="evidence" value="ECO:0007669"/>
    <property type="project" value="UniProtKB-KW"/>
</dbReference>
<evidence type="ECO:0000256" key="8">
    <source>
        <dbReference type="ARBA" id="ARBA00023157"/>
    </source>
</evidence>
<evidence type="ECO:0000256" key="10">
    <source>
        <dbReference type="SAM" id="MobiDB-lite"/>
    </source>
</evidence>
<keyword evidence="9" id="KW-0676">Redox-active center</keyword>
<dbReference type="InterPro" id="IPR038354">
    <property type="entry name" value="VKOR_sf"/>
</dbReference>
<dbReference type="OrthoDB" id="343052at2759"/>
<feature type="compositionally biased region" description="Basic and acidic residues" evidence="10">
    <location>
        <begin position="59"/>
        <end position="76"/>
    </location>
</feature>
<keyword evidence="3 11" id="KW-0812">Transmembrane</keyword>